<proteinExistence type="predicted"/>
<dbReference type="RefSeq" id="WP_058967092.1">
    <property type="nucleotide sequence ID" value="NZ_CABKVM010000019.1"/>
</dbReference>
<reference evidence="2 3" key="1">
    <citation type="submission" date="2019-03" db="EMBL/GenBank/DDBJ databases">
        <title>Genomic Encyclopedia of Type Strains, Phase IV (KMG-IV): sequencing the most valuable type-strain genomes for metagenomic binning, comparative biology and taxonomic classification.</title>
        <authorList>
            <person name="Goeker M."/>
        </authorList>
    </citation>
    <scope>NUCLEOTIDE SEQUENCE [LARGE SCALE GENOMIC DNA]</scope>
    <source>
        <strain evidence="2 3">DSM 100451</strain>
    </source>
</reference>
<evidence type="ECO:0000256" key="1">
    <source>
        <dbReference type="SAM" id="Phobius"/>
    </source>
</evidence>
<protein>
    <submittedName>
        <fullName evidence="2">Putative ABC transporter type IV</fullName>
    </submittedName>
</protein>
<dbReference type="AlphaFoldDB" id="A0A4R1QRS7"/>
<feature type="transmembrane region" description="Helical" evidence="1">
    <location>
        <begin position="125"/>
        <end position="146"/>
    </location>
</feature>
<comment type="caution">
    <text evidence="2">The sequence shown here is derived from an EMBL/GenBank/DDBJ whole genome shotgun (WGS) entry which is preliminary data.</text>
</comment>
<feature type="transmembrane region" description="Helical" evidence="1">
    <location>
        <begin position="45"/>
        <end position="66"/>
    </location>
</feature>
<dbReference type="STRING" id="1650663.GCA_001486665_03496"/>
<name>A0A4R1QRS7_9FIRM</name>
<dbReference type="EMBL" id="SLUM01000032">
    <property type="protein sequence ID" value="TCL53534.1"/>
    <property type="molecule type" value="Genomic_DNA"/>
</dbReference>
<dbReference type="InterPro" id="IPR010540">
    <property type="entry name" value="CmpB_TMEM229"/>
</dbReference>
<gene>
    <name evidence="2" type="ORF">EDD77_13236</name>
</gene>
<evidence type="ECO:0000313" key="2">
    <source>
        <dbReference type="EMBL" id="TCL53534.1"/>
    </source>
</evidence>
<organism evidence="2 3">
    <name type="scientific">Allofournierella massiliensis</name>
    <dbReference type="NCBI Taxonomy" id="1650663"/>
    <lineage>
        <taxon>Bacteria</taxon>
        <taxon>Bacillati</taxon>
        <taxon>Bacillota</taxon>
        <taxon>Clostridia</taxon>
        <taxon>Eubacteriales</taxon>
        <taxon>Oscillospiraceae</taxon>
        <taxon>Allofournierella</taxon>
    </lineage>
</organism>
<dbReference type="Proteomes" id="UP000295184">
    <property type="component" value="Unassembled WGS sequence"/>
</dbReference>
<feature type="transmembrane region" description="Helical" evidence="1">
    <location>
        <begin position="78"/>
        <end position="105"/>
    </location>
</feature>
<evidence type="ECO:0000313" key="3">
    <source>
        <dbReference type="Proteomes" id="UP000295184"/>
    </source>
</evidence>
<keyword evidence="1" id="KW-0812">Transmembrane</keyword>
<keyword evidence="1" id="KW-0472">Membrane</keyword>
<feature type="transmembrane region" description="Helical" evidence="1">
    <location>
        <begin position="12"/>
        <end position="33"/>
    </location>
</feature>
<sequence length="181" mass="20748">MEKPKRRFAEYYLYFILYSILGWLYEVFLEVVVYRWGFSNRGVLLGPWCVVYGTGALLLIFCLGPLQRRPVRLGRVNLTPALVFVGVVVLTTVLELIASYIMQAITGGWLWDYTSYAFNFQGRIALNPSIRFGLGGMLFLYLLQPLFRRLSAKMPDRVLFAVSGSLAALMLLDTIYTFFLK</sequence>
<keyword evidence="1" id="KW-1133">Transmembrane helix</keyword>
<dbReference type="Pfam" id="PF06541">
    <property type="entry name" value="ABC_trans_CmpB"/>
    <property type="match status" value="1"/>
</dbReference>
<accession>A0A4R1QRS7</accession>
<feature type="transmembrane region" description="Helical" evidence="1">
    <location>
        <begin position="158"/>
        <end position="179"/>
    </location>
</feature>